<accession>A0ABV4N7Y0</accession>
<comment type="caution">
    <text evidence="1">The sequence shown here is derived from an EMBL/GenBank/DDBJ whole genome shotgun (WGS) entry which is preliminary data.</text>
</comment>
<dbReference type="EMBL" id="JBFRUW010000006">
    <property type="protein sequence ID" value="MFA0567485.1"/>
    <property type="molecule type" value="Genomic_DNA"/>
</dbReference>
<protein>
    <submittedName>
        <fullName evidence="1">DUF1059 domain-containing protein</fullName>
    </submittedName>
</protein>
<reference evidence="1 2" key="1">
    <citation type="journal article" date="2024" name="ISME J.">
        <title>Tailless and filamentous prophages are predominant in marine Vibrio.</title>
        <authorList>
            <person name="Steensen K."/>
            <person name="Seneca J."/>
            <person name="Bartlau N."/>
            <person name="Yu X.A."/>
            <person name="Hussain F.A."/>
            <person name="Polz M.F."/>
        </authorList>
    </citation>
    <scope>NUCLEOTIDE SEQUENCE [LARGE SCALE GENOMIC DNA]</scope>
    <source>
        <strain evidence="1 2">10N.222.51.A1</strain>
    </source>
</reference>
<keyword evidence="2" id="KW-1185">Reference proteome</keyword>
<evidence type="ECO:0000313" key="1">
    <source>
        <dbReference type="EMBL" id="MFA0567485.1"/>
    </source>
</evidence>
<dbReference type="RefSeq" id="WP_137371874.1">
    <property type="nucleotide sequence ID" value="NZ_AP025491.1"/>
</dbReference>
<dbReference type="Proteomes" id="UP001570417">
    <property type="component" value="Unassembled WGS sequence"/>
</dbReference>
<organism evidence="1 2">
    <name type="scientific">Vibrio gallaecicus</name>
    <dbReference type="NCBI Taxonomy" id="552386"/>
    <lineage>
        <taxon>Bacteria</taxon>
        <taxon>Pseudomonadati</taxon>
        <taxon>Pseudomonadota</taxon>
        <taxon>Gammaproteobacteria</taxon>
        <taxon>Vibrionales</taxon>
        <taxon>Vibrionaceae</taxon>
        <taxon>Vibrio</taxon>
    </lineage>
</organism>
<sequence>MKTMTCKQLGGACDEAFTAATFEEIVELSKTHGMAMFQQQDATHMAAMMEVQKMLQDPAAMMQWFATKKQEFDNLADD</sequence>
<gene>
    <name evidence="1" type="ORF">AB4566_04275</name>
</gene>
<proteinExistence type="predicted"/>
<name>A0ABV4N7Y0_9VIBR</name>
<evidence type="ECO:0000313" key="2">
    <source>
        <dbReference type="Proteomes" id="UP001570417"/>
    </source>
</evidence>